<evidence type="ECO:0000313" key="3">
    <source>
        <dbReference type="EMBL" id="OGZ05477.1"/>
    </source>
</evidence>
<dbReference type="EMBL" id="MHLI01000010">
    <property type="protein sequence ID" value="OGZ05477.1"/>
    <property type="molecule type" value="Genomic_DNA"/>
</dbReference>
<evidence type="ECO:0000259" key="2">
    <source>
        <dbReference type="PROSITE" id="PS50853"/>
    </source>
</evidence>
<name>A0A1G2CW34_9BACT</name>
<keyword evidence="1" id="KW-1133">Transmembrane helix</keyword>
<dbReference type="InterPro" id="IPR003961">
    <property type="entry name" value="FN3_dom"/>
</dbReference>
<reference evidence="3 4" key="1">
    <citation type="journal article" date="2016" name="Nat. Commun.">
        <title>Thousands of microbial genomes shed light on interconnected biogeochemical processes in an aquifer system.</title>
        <authorList>
            <person name="Anantharaman K."/>
            <person name="Brown C.T."/>
            <person name="Hug L.A."/>
            <person name="Sharon I."/>
            <person name="Castelle C.J."/>
            <person name="Probst A.J."/>
            <person name="Thomas B.C."/>
            <person name="Singh A."/>
            <person name="Wilkins M.J."/>
            <person name="Karaoz U."/>
            <person name="Brodie E.L."/>
            <person name="Williams K.H."/>
            <person name="Hubbard S.S."/>
            <person name="Banfield J.F."/>
        </authorList>
    </citation>
    <scope>NUCLEOTIDE SEQUENCE [LARGE SCALE GENOMIC DNA]</scope>
</reference>
<dbReference type="AlphaFoldDB" id="A0A1G2CW34"/>
<feature type="domain" description="Fibronectin type-III" evidence="2">
    <location>
        <begin position="139"/>
        <end position="240"/>
    </location>
</feature>
<organism evidence="3 4">
    <name type="scientific">Candidatus Lloydbacteria bacterium RIFCSPHIGHO2_01_FULL_49_22</name>
    <dbReference type="NCBI Taxonomy" id="1798658"/>
    <lineage>
        <taxon>Bacteria</taxon>
        <taxon>Candidatus Lloydiibacteriota</taxon>
    </lineage>
</organism>
<keyword evidence="1" id="KW-0812">Transmembrane</keyword>
<proteinExistence type="predicted"/>
<protein>
    <recommendedName>
        <fullName evidence="2">Fibronectin type-III domain-containing protein</fullName>
    </recommendedName>
</protein>
<evidence type="ECO:0000313" key="4">
    <source>
        <dbReference type="Proteomes" id="UP000177122"/>
    </source>
</evidence>
<comment type="caution">
    <text evidence="3">The sequence shown here is derived from an EMBL/GenBank/DDBJ whole genome shotgun (WGS) entry which is preliminary data.</text>
</comment>
<feature type="transmembrane region" description="Helical" evidence="1">
    <location>
        <begin position="497"/>
        <end position="514"/>
    </location>
</feature>
<gene>
    <name evidence="3" type="ORF">A2845_05685</name>
</gene>
<evidence type="ECO:0000256" key="1">
    <source>
        <dbReference type="SAM" id="Phobius"/>
    </source>
</evidence>
<dbReference type="PROSITE" id="PS50853">
    <property type="entry name" value="FN3"/>
    <property type="match status" value="1"/>
</dbReference>
<accession>A0A1G2CW34</accession>
<keyword evidence="1" id="KW-0472">Membrane</keyword>
<sequence length="552" mass="58135">MKKTSNYLSVSLFVMPLLLIISPVTVFAYQAAPIAISKQALFITEKSAKLNGQANPSEMPDAYAWFEWGISGRPGVVYETTHQSVSSWYGNTLTDTSADIVGLAPSTQYFYRQIVENGRGKDVGQTLYFTTKVLVIGVPPLVIAETDSPSAVGETTVTLRGYVSPHGDTTTKAWFDWGTSQRLEGQTSKVGVSSNANFFESALSSLTPGTTYFYRIVAENSAGRTYGAIRILNTAGTPPPPPEAQVSQAIPPATVGGDGVARTTSSSGVYLATNQGSSVAAGGITSQNFAGDLLASLFRKKTTTATPQSDTADSVNTSMVNDPSAQVASVATAGGPLGAFWNALMGSDKKTAVQIEKIGPTNVSIHTPVEYRITYQYGESSVATGAKLKIIIPFDVVYIGDNTNNELLLEDGSGGERTYVLPIGRLEKGGTRVLSILGMTTGSAKGFPDARARLEFQQMGATRVVSSGGTALAGAKGSTGARANTAGAGNGMLPSSFVGWILYLIFVVLAIIGVRKGIAYYRQKKASIEAMEQEEDGSRLARMLPSVGGTPR</sequence>
<dbReference type="Proteomes" id="UP000177122">
    <property type="component" value="Unassembled WGS sequence"/>
</dbReference>